<feature type="compositionally biased region" description="Polar residues" evidence="1">
    <location>
        <begin position="203"/>
        <end position="232"/>
    </location>
</feature>
<keyword evidence="3" id="KW-1185">Reference proteome</keyword>
<feature type="compositionally biased region" description="Polar residues" evidence="1">
    <location>
        <begin position="450"/>
        <end position="471"/>
    </location>
</feature>
<feature type="compositionally biased region" description="Low complexity" evidence="1">
    <location>
        <begin position="439"/>
        <end position="449"/>
    </location>
</feature>
<dbReference type="EMBL" id="VJMJ01000152">
    <property type="protein sequence ID" value="KAF0730697.1"/>
    <property type="molecule type" value="Genomic_DNA"/>
</dbReference>
<sequence length="614" mass="69439">MASEVSEVKESIADSTSNQAFGRAVKYTTTPTSDNQAHCEFFMKQLINQADRCQLDDPDRKRLLGIKLPFDKVHPALNQWWIALSKTKNGDVWSEIYDNFMDRFCNRTPRELVDNLFEDSERLEGESVKTYAIRLQSILNDLDVPDHQGVVIFKRGVRYARAESCLENTDKDLCSIADCMKLLRTRRIRLDDPPVYRERMRSRSGSASTMLTSSRSNLSGRSAPSTPEQSPRPNRRNSKVGFREDPTLAKILEAIHTNQTSQQAFVAQIQQLIEALTKPATRFFAAPVQAQMDVPYAYPSPYAPGFQQQPTLLLLIQSTTQQAVPARSRPRTDLAPVMITTKPDDMTTSGIKTALESSSVATCVTKSVTTSASMSEPAQSASKSATLRRVAHPVQPTRHEIAAPGRLLRKQDAFWYARLNTFPTCPRQMHLILLIDDSSGGSHDSTHNSLPTSRPKQTDSVRSPKSQSTPDIVNPTAPEPVPVFTDEEITDMMESHLEFPKEEYSKEIEERLYPITKSDVRKQLERIRKRQIDPTHEEILRSLDLSEADSHLLIAPAGIEDETLWLKWFADTLEKCDEARRASRDFNNTHKHPLARVSWIDPNPYAVLDMDDPY</sequence>
<dbReference type="VEuPathDB" id="FungiDB:AeMF1_020749"/>
<evidence type="ECO:0000313" key="2">
    <source>
        <dbReference type="EMBL" id="KAF0730697.1"/>
    </source>
</evidence>
<evidence type="ECO:0000313" key="3">
    <source>
        <dbReference type="Proteomes" id="UP000481153"/>
    </source>
</evidence>
<organism evidence="2 3">
    <name type="scientific">Aphanomyces euteiches</name>
    <dbReference type="NCBI Taxonomy" id="100861"/>
    <lineage>
        <taxon>Eukaryota</taxon>
        <taxon>Sar</taxon>
        <taxon>Stramenopiles</taxon>
        <taxon>Oomycota</taxon>
        <taxon>Saprolegniomycetes</taxon>
        <taxon>Saprolegniales</taxon>
        <taxon>Verrucalvaceae</taxon>
        <taxon>Aphanomyces</taxon>
    </lineage>
</organism>
<evidence type="ECO:0000256" key="1">
    <source>
        <dbReference type="SAM" id="MobiDB-lite"/>
    </source>
</evidence>
<name>A0A6G0WTB0_9STRA</name>
<feature type="compositionally biased region" description="Polar residues" evidence="1">
    <location>
        <begin position="369"/>
        <end position="385"/>
    </location>
</feature>
<dbReference type="Proteomes" id="UP000481153">
    <property type="component" value="Unassembled WGS sequence"/>
</dbReference>
<reference evidence="2 3" key="1">
    <citation type="submission" date="2019-07" db="EMBL/GenBank/DDBJ databases">
        <title>Genomics analysis of Aphanomyces spp. identifies a new class of oomycete effector associated with host adaptation.</title>
        <authorList>
            <person name="Gaulin E."/>
        </authorList>
    </citation>
    <scope>NUCLEOTIDE SEQUENCE [LARGE SCALE GENOMIC DNA]</scope>
    <source>
        <strain evidence="2 3">ATCC 201684</strain>
    </source>
</reference>
<gene>
    <name evidence="2" type="ORF">Ae201684_011913</name>
</gene>
<dbReference type="AlphaFoldDB" id="A0A6G0WTB0"/>
<dbReference type="VEuPathDB" id="FungiDB:AeMF1_021670"/>
<feature type="region of interest" description="Disordered" evidence="1">
    <location>
        <begin position="369"/>
        <end position="390"/>
    </location>
</feature>
<accession>A0A6G0WTB0</accession>
<comment type="caution">
    <text evidence="2">The sequence shown here is derived from an EMBL/GenBank/DDBJ whole genome shotgun (WGS) entry which is preliminary data.</text>
</comment>
<proteinExistence type="predicted"/>
<feature type="region of interest" description="Disordered" evidence="1">
    <location>
        <begin position="439"/>
        <end position="480"/>
    </location>
</feature>
<feature type="region of interest" description="Disordered" evidence="1">
    <location>
        <begin position="194"/>
        <end position="243"/>
    </location>
</feature>
<protein>
    <submittedName>
        <fullName evidence="2">Uncharacterized protein</fullName>
    </submittedName>
</protein>